<organism evidence="3">
    <name type="scientific">Daucus carota subsp. sativus</name>
    <name type="common">Carrot</name>
    <dbReference type="NCBI Taxonomy" id="79200"/>
    <lineage>
        <taxon>Eukaryota</taxon>
        <taxon>Viridiplantae</taxon>
        <taxon>Streptophyta</taxon>
        <taxon>Embryophyta</taxon>
        <taxon>Tracheophyta</taxon>
        <taxon>Spermatophyta</taxon>
        <taxon>Magnoliopsida</taxon>
        <taxon>eudicotyledons</taxon>
        <taxon>Gunneridae</taxon>
        <taxon>Pentapetalae</taxon>
        <taxon>asterids</taxon>
        <taxon>campanulids</taxon>
        <taxon>Apiales</taxon>
        <taxon>Apiaceae</taxon>
        <taxon>Apioideae</taxon>
        <taxon>Scandiceae</taxon>
        <taxon>Daucinae</taxon>
        <taxon>Daucus</taxon>
        <taxon>Daucus sect. Daucus</taxon>
    </lineage>
</organism>
<comment type="similarity">
    <text evidence="1">Belongs to the HEBP family.</text>
</comment>
<dbReference type="FunFam" id="3.20.80.10:FF:000002">
    <property type="entry name" value="Heme-binding protein 2"/>
    <property type="match status" value="1"/>
</dbReference>
<dbReference type="OrthoDB" id="6424451at2759"/>
<evidence type="ECO:0008006" key="4">
    <source>
        <dbReference type="Google" id="ProtNLM"/>
    </source>
</evidence>
<sequence>MESRTAAAFMTMMMMMSVMVCLKMITTNATESTQYESPEYTLVHSESDYEIRLYRVAAWMIAPVKSQISFEKATRNGFHRLFQYIEGANLNSSRVPMTIPVLTSIVPGAGPLRSSGYSVQFYLPVKFQATPPLPLPELELEPDHWNSRCIAVRKFSGFAKDKNIVTEAEKLAISLSRSPWANYTSSETEYAYSIAQYNSPLRFIGRLNEVWVEVDGCQSNLLIAAS</sequence>
<keyword evidence="2" id="KW-0732">Signal</keyword>
<dbReference type="EMBL" id="LNRQ01000005">
    <property type="protein sequence ID" value="KZM93228.1"/>
    <property type="molecule type" value="Genomic_DNA"/>
</dbReference>
<proteinExistence type="inferred from homology"/>
<dbReference type="Pfam" id="PF04832">
    <property type="entry name" value="SOUL"/>
    <property type="match status" value="1"/>
</dbReference>
<protein>
    <recommendedName>
        <fullName evidence="4">SOUL heme-binding protein</fullName>
    </recommendedName>
</protein>
<dbReference type="PANTHER" id="PTHR11220:SF1">
    <property type="entry name" value="HEME-BINDING PROTEIN 2"/>
    <property type="match status" value="1"/>
</dbReference>
<dbReference type="STRING" id="79200.A0A164XIP5"/>
<evidence type="ECO:0000256" key="2">
    <source>
        <dbReference type="SAM" id="SignalP"/>
    </source>
</evidence>
<feature type="signal peptide" evidence="2">
    <location>
        <begin position="1"/>
        <end position="29"/>
    </location>
</feature>
<feature type="chain" id="PRO_5007854395" description="SOUL heme-binding protein" evidence="2">
    <location>
        <begin position="30"/>
        <end position="226"/>
    </location>
</feature>
<dbReference type="SUPFAM" id="SSF55136">
    <property type="entry name" value="Probable bacterial effector-binding domain"/>
    <property type="match status" value="1"/>
</dbReference>
<dbReference type="InterPro" id="IPR011256">
    <property type="entry name" value="Reg_factor_effector_dom_sf"/>
</dbReference>
<dbReference type="OMA" id="VKSGCTD"/>
<dbReference type="Gene3D" id="3.20.80.10">
    <property type="entry name" value="Regulatory factor, effector binding domain"/>
    <property type="match status" value="1"/>
</dbReference>
<accession>A0A164XIP5</accession>
<comment type="caution">
    <text evidence="3">The sequence shown here is derived from an EMBL/GenBank/DDBJ whole genome shotgun (WGS) entry which is preliminary data.</text>
</comment>
<dbReference type="AlphaFoldDB" id="A0A164XIP5"/>
<evidence type="ECO:0000256" key="1">
    <source>
        <dbReference type="ARBA" id="ARBA00009817"/>
    </source>
</evidence>
<dbReference type="InterPro" id="IPR006917">
    <property type="entry name" value="SOUL_heme-bd"/>
</dbReference>
<evidence type="ECO:0000313" key="3">
    <source>
        <dbReference type="EMBL" id="KZM93228.1"/>
    </source>
</evidence>
<dbReference type="PANTHER" id="PTHR11220">
    <property type="entry name" value="HEME-BINDING PROTEIN-RELATED"/>
    <property type="match status" value="1"/>
</dbReference>
<name>A0A164XIP5_DAUCS</name>
<dbReference type="Gramene" id="KZM93228">
    <property type="protein sequence ID" value="KZM93228"/>
    <property type="gene ID" value="DCAR_016473"/>
</dbReference>
<gene>
    <name evidence="3" type="ORF">DCAR_016473</name>
</gene>
<reference evidence="3" key="1">
    <citation type="journal article" date="2016" name="Nat. Genet.">
        <title>A high-quality carrot genome assembly provides new insights into carotenoid accumulation and asterid genome evolution.</title>
        <authorList>
            <person name="Iorizzo M."/>
            <person name="Ellison S."/>
            <person name="Senalik D."/>
            <person name="Zeng P."/>
            <person name="Satapoomin P."/>
            <person name="Huang J."/>
            <person name="Bowman M."/>
            <person name="Iovene M."/>
            <person name="Sanseverino W."/>
            <person name="Cavagnaro P."/>
            <person name="Yildiz M."/>
            <person name="Macko-Podgorni A."/>
            <person name="Moranska E."/>
            <person name="Grzebelus E."/>
            <person name="Grzebelus D."/>
            <person name="Ashrafi H."/>
            <person name="Zheng Z."/>
            <person name="Cheng S."/>
            <person name="Spooner D."/>
            <person name="Van Deynze A."/>
            <person name="Simon P."/>
        </authorList>
    </citation>
    <scope>NUCLEOTIDE SEQUENCE [LARGE SCALE GENOMIC DNA]</scope>
    <source>
        <tissue evidence="3">Leaf</tissue>
    </source>
</reference>
<dbReference type="KEGG" id="dcr:108223774"/>